<keyword evidence="3" id="KW-1185">Reference proteome</keyword>
<dbReference type="Proteomes" id="UP001176941">
    <property type="component" value="Chromosome 1"/>
</dbReference>
<proteinExistence type="predicted"/>
<evidence type="ECO:0000256" key="1">
    <source>
        <dbReference type="SAM" id="MobiDB-lite"/>
    </source>
</evidence>
<protein>
    <submittedName>
        <fullName evidence="2">Uncharacterized protein</fullName>
    </submittedName>
</protein>
<evidence type="ECO:0000313" key="3">
    <source>
        <dbReference type="Proteomes" id="UP001176941"/>
    </source>
</evidence>
<gene>
    <name evidence="2" type="ORF">MRATA1EN1_LOCUS93</name>
</gene>
<feature type="region of interest" description="Disordered" evidence="1">
    <location>
        <begin position="77"/>
        <end position="102"/>
    </location>
</feature>
<name>A0ABN8XSQ3_RANTA</name>
<evidence type="ECO:0000313" key="2">
    <source>
        <dbReference type="EMBL" id="CAI9151131.1"/>
    </source>
</evidence>
<accession>A0ABN8XSQ3</accession>
<reference evidence="2" key="1">
    <citation type="submission" date="2023-04" db="EMBL/GenBank/DDBJ databases">
        <authorList>
            <consortium name="ELIXIR-Norway"/>
        </authorList>
    </citation>
    <scope>NUCLEOTIDE SEQUENCE [LARGE SCALE GENOMIC DNA]</scope>
</reference>
<organism evidence="2 3">
    <name type="scientific">Rangifer tarandus platyrhynchus</name>
    <name type="common">Svalbard reindeer</name>
    <dbReference type="NCBI Taxonomy" id="3082113"/>
    <lineage>
        <taxon>Eukaryota</taxon>
        <taxon>Metazoa</taxon>
        <taxon>Chordata</taxon>
        <taxon>Craniata</taxon>
        <taxon>Vertebrata</taxon>
        <taxon>Euteleostomi</taxon>
        <taxon>Mammalia</taxon>
        <taxon>Eutheria</taxon>
        <taxon>Laurasiatheria</taxon>
        <taxon>Artiodactyla</taxon>
        <taxon>Ruminantia</taxon>
        <taxon>Pecora</taxon>
        <taxon>Cervidae</taxon>
        <taxon>Odocoileinae</taxon>
        <taxon>Rangifer</taxon>
    </lineage>
</organism>
<dbReference type="EMBL" id="OX459937">
    <property type="protein sequence ID" value="CAI9151131.1"/>
    <property type="molecule type" value="Genomic_DNA"/>
</dbReference>
<sequence length="151" mass="16363">MTGIRFVGNEFRLFSGLKSNNNDRRAHPHHPKAGFCSLLPSDACNENTVRPVAPERESTHCLPDSVHACLSALTYRSSRPQDGGESVEQPQAKSKVSKHRPLSIFKPAASNWKSLPVPPRPLPALRSRRVPAGLSRLRAVGAGGARENAGL</sequence>